<name>A0ACA9KGN9_9GLOM</name>
<evidence type="ECO:0000313" key="1">
    <source>
        <dbReference type="EMBL" id="CAG8472358.1"/>
    </source>
</evidence>
<keyword evidence="2" id="KW-1185">Reference proteome</keyword>
<reference evidence="1" key="1">
    <citation type="submission" date="2021-06" db="EMBL/GenBank/DDBJ databases">
        <authorList>
            <person name="Kallberg Y."/>
            <person name="Tangrot J."/>
            <person name="Rosling A."/>
        </authorList>
    </citation>
    <scope>NUCLEOTIDE SEQUENCE</scope>
    <source>
        <strain evidence="1">28 12/20/2015</strain>
    </source>
</reference>
<organism evidence="1 2">
    <name type="scientific">Cetraspora pellucida</name>
    <dbReference type="NCBI Taxonomy" id="1433469"/>
    <lineage>
        <taxon>Eukaryota</taxon>
        <taxon>Fungi</taxon>
        <taxon>Fungi incertae sedis</taxon>
        <taxon>Mucoromycota</taxon>
        <taxon>Glomeromycotina</taxon>
        <taxon>Glomeromycetes</taxon>
        <taxon>Diversisporales</taxon>
        <taxon>Gigasporaceae</taxon>
        <taxon>Cetraspora</taxon>
    </lineage>
</organism>
<protein>
    <submittedName>
        <fullName evidence="1">5835_t:CDS:1</fullName>
    </submittedName>
</protein>
<comment type="caution">
    <text evidence="1">The sequence shown here is derived from an EMBL/GenBank/DDBJ whole genome shotgun (WGS) entry which is preliminary data.</text>
</comment>
<proteinExistence type="predicted"/>
<dbReference type="EMBL" id="CAJVPW010001003">
    <property type="protein sequence ID" value="CAG8472358.1"/>
    <property type="molecule type" value="Genomic_DNA"/>
</dbReference>
<accession>A0ACA9KGN9</accession>
<dbReference type="Proteomes" id="UP000789366">
    <property type="component" value="Unassembled WGS sequence"/>
</dbReference>
<evidence type="ECO:0000313" key="2">
    <source>
        <dbReference type="Proteomes" id="UP000789366"/>
    </source>
</evidence>
<gene>
    <name evidence="1" type="ORF">SPELUC_LOCUS1755</name>
</gene>
<sequence length="88" mass="9803">MNTVCYIELAFGRASDTCIVRLILKDFLQDETYVRGGYIPYKKNLPDLHGLVRIDTGLCGTGHNLDLYGIVQILAKEVPTRSANESSQ</sequence>